<protein>
    <submittedName>
        <fullName evidence="3">Uncharacterized protein</fullName>
    </submittedName>
</protein>
<keyword evidence="4" id="KW-1185">Reference proteome</keyword>
<dbReference type="InterPro" id="IPR026806">
    <property type="entry name" value="CDV3"/>
</dbReference>
<name>A0AA88YJA8_PINIB</name>
<proteinExistence type="inferred from homology"/>
<dbReference type="GO" id="GO:0005737">
    <property type="term" value="C:cytoplasm"/>
    <property type="evidence" value="ECO:0007669"/>
    <property type="project" value="TreeGrafter"/>
</dbReference>
<comment type="caution">
    <text evidence="3">The sequence shown here is derived from an EMBL/GenBank/DDBJ whole genome shotgun (WGS) entry which is preliminary data.</text>
</comment>
<dbReference type="PANTHER" id="PTHR16284:SF13">
    <property type="entry name" value="PROTEIN CDV3 HOMOLOG"/>
    <property type="match status" value="1"/>
</dbReference>
<dbReference type="AlphaFoldDB" id="A0AA88YJA8"/>
<evidence type="ECO:0000313" key="4">
    <source>
        <dbReference type="Proteomes" id="UP001186944"/>
    </source>
</evidence>
<evidence type="ECO:0000256" key="1">
    <source>
        <dbReference type="ARBA" id="ARBA00006062"/>
    </source>
</evidence>
<dbReference type="Proteomes" id="UP001186944">
    <property type="component" value="Unassembled WGS sequence"/>
</dbReference>
<feature type="region of interest" description="Disordered" evidence="2">
    <location>
        <begin position="49"/>
        <end position="210"/>
    </location>
</feature>
<evidence type="ECO:0000256" key="2">
    <source>
        <dbReference type="SAM" id="MobiDB-lite"/>
    </source>
</evidence>
<gene>
    <name evidence="3" type="ORF">FSP39_011195</name>
</gene>
<dbReference type="PANTHER" id="PTHR16284">
    <property type="entry name" value="PROTEIN CDV3 HOMOLOG"/>
    <property type="match status" value="1"/>
</dbReference>
<dbReference type="Pfam" id="PF15359">
    <property type="entry name" value="CDV3"/>
    <property type="match status" value="1"/>
</dbReference>
<evidence type="ECO:0000313" key="3">
    <source>
        <dbReference type="EMBL" id="KAK3106024.1"/>
    </source>
</evidence>
<accession>A0AA88YJA8</accession>
<dbReference type="EMBL" id="VSWD01000003">
    <property type="protein sequence ID" value="KAK3106024.1"/>
    <property type="molecule type" value="Genomic_DNA"/>
</dbReference>
<feature type="compositionally biased region" description="Acidic residues" evidence="2">
    <location>
        <begin position="61"/>
        <end position="79"/>
    </location>
</feature>
<feature type="compositionally biased region" description="Polar residues" evidence="2">
    <location>
        <begin position="195"/>
        <end position="210"/>
    </location>
</feature>
<organism evidence="3 4">
    <name type="scientific">Pinctada imbricata</name>
    <name type="common">Atlantic pearl-oyster</name>
    <name type="synonym">Pinctada martensii</name>
    <dbReference type="NCBI Taxonomy" id="66713"/>
    <lineage>
        <taxon>Eukaryota</taxon>
        <taxon>Metazoa</taxon>
        <taxon>Spiralia</taxon>
        <taxon>Lophotrochozoa</taxon>
        <taxon>Mollusca</taxon>
        <taxon>Bivalvia</taxon>
        <taxon>Autobranchia</taxon>
        <taxon>Pteriomorphia</taxon>
        <taxon>Pterioida</taxon>
        <taxon>Pterioidea</taxon>
        <taxon>Pteriidae</taxon>
        <taxon>Pinctada</taxon>
    </lineage>
</organism>
<sequence>MHEIVEFLISLCCPIDNEILIKTHFHFTLQEDEEWVDFEQETEKDYSGLRIQNLQISKEDADQEEENKENENNDDEDENGEKRDVMSGPWNKSSAQPQTAPPPQPKVEEKPPPAEPVAKTPGKYVPPSLRGGASASPSEPTRPTPLRKKKVAPNLQSEEDFPTLGGGGGPGAEPSGGMSFEKVQSGNRMADDPSKLQSLTLGNKFSALQD</sequence>
<comment type="similarity">
    <text evidence="1">Belongs to the CDV3 family.</text>
</comment>
<reference evidence="3" key="1">
    <citation type="submission" date="2019-08" db="EMBL/GenBank/DDBJ databases">
        <title>The improved chromosome-level genome for the pearl oyster Pinctada fucata martensii using PacBio sequencing and Hi-C.</title>
        <authorList>
            <person name="Zheng Z."/>
        </authorList>
    </citation>
    <scope>NUCLEOTIDE SEQUENCE</scope>
    <source>
        <strain evidence="3">ZZ-2019</strain>
        <tissue evidence="3">Adductor muscle</tissue>
    </source>
</reference>